<keyword evidence="3" id="KW-0949">S-adenosyl-L-methionine</keyword>
<evidence type="ECO:0000259" key="4">
    <source>
        <dbReference type="Pfam" id="PF13649"/>
    </source>
</evidence>
<dbReference type="RefSeq" id="WP_053431136.1">
    <property type="nucleotide sequence ID" value="NZ_CP040441.1"/>
</dbReference>
<feature type="domain" description="Methyltransferase" evidence="4">
    <location>
        <begin position="44"/>
        <end position="141"/>
    </location>
</feature>
<evidence type="ECO:0000256" key="3">
    <source>
        <dbReference type="ARBA" id="ARBA00022691"/>
    </source>
</evidence>
<dbReference type="AlphaFoldDB" id="A0A0M0KJW7"/>
<dbReference type="Gene3D" id="3.40.50.150">
    <property type="entry name" value="Vaccinia Virus protein VP39"/>
    <property type="match status" value="1"/>
</dbReference>
<name>A0A0M0KJW7_ALKHA</name>
<reference evidence="5" key="1">
    <citation type="submission" date="2015-08" db="EMBL/GenBank/DDBJ databases">
        <title>Complete DNA Sequence of Pseudomonas syringae pv. actinidiae, the Causal Agent of Kiwifruit Canker Disease.</title>
        <authorList>
            <person name="Rikkerink E.H.A."/>
            <person name="Fineran P.C."/>
        </authorList>
    </citation>
    <scope>NUCLEOTIDE SEQUENCE</scope>
    <source>
        <strain evidence="5">DSM 13666</strain>
    </source>
</reference>
<dbReference type="GeneID" id="87597618"/>
<dbReference type="EMBL" id="LILD01000001">
    <property type="protein sequence ID" value="KOO39065.1"/>
    <property type="molecule type" value="Genomic_DNA"/>
</dbReference>
<dbReference type="PANTHER" id="PTHR43464:SF19">
    <property type="entry name" value="UBIQUINONE BIOSYNTHESIS O-METHYLTRANSFERASE, MITOCHONDRIAL"/>
    <property type="match status" value="1"/>
</dbReference>
<dbReference type="InterPro" id="IPR029063">
    <property type="entry name" value="SAM-dependent_MTases_sf"/>
</dbReference>
<evidence type="ECO:0000256" key="1">
    <source>
        <dbReference type="ARBA" id="ARBA00022603"/>
    </source>
</evidence>
<evidence type="ECO:0000256" key="2">
    <source>
        <dbReference type="ARBA" id="ARBA00022679"/>
    </source>
</evidence>
<dbReference type="CDD" id="cd02440">
    <property type="entry name" value="AdoMet_MTases"/>
    <property type="match status" value="1"/>
</dbReference>
<protein>
    <submittedName>
        <fullName evidence="5">Methyltransferase type 11</fullName>
    </submittedName>
</protein>
<dbReference type="GO" id="GO:0032259">
    <property type="term" value="P:methylation"/>
    <property type="evidence" value="ECO:0007669"/>
    <property type="project" value="UniProtKB-KW"/>
</dbReference>
<dbReference type="PANTHER" id="PTHR43464">
    <property type="entry name" value="METHYLTRANSFERASE"/>
    <property type="match status" value="1"/>
</dbReference>
<accession>A0A0M0KJW7</accession>
<dbReference type="GO" id="GO:0008168">
    <property type="term" value="F:methyltransferase activity"/>
    <property type="evidence" value="ECO:0007669"/>
    <property type="project" value="UniProtKB-KW"/>
</dbReference>
<sequence>MESSYGEIFASLYNQKWSSFALQAAPRIHQYFTQHDIHEKNKKVLDLCCGTGHLAYFFLKKEYDVTGIDLSPGMLHYAKKNNSRFVKSGQANFIEGDVTNFTLDEQFGLVVSTFDALNHLPDIKALRECFKCVYHVTSKDGIFIFDLNTKQGLKGWTNIVVEDNEDSMIVSRSFYDEHTARAITNMTGFTKQEDGLYKRFVHSVHNCAFELKTVKETLLAIGWQQVHFARLKDLSSPLENPEGEGRVFIVAKK</sequence>
<dbReference type="Gene3D" id="2.20.25.110">
    <property type="entry name" value="S-adenosyl-L-methionine-dependent methyltransferases"/>
    <property type="match status" value="1"/>
</dbReference>
<proteinExistence type="predicted"/>
<dbReference type="PATRIC" id="fig|136160.3.peg.2268"/>
<comment type="caution">
    <text evidence="5">The sequence shown here is derived from an EMBL/GenBank/DDBJ whole genome shotgun (WGS) entry which is preliminary data.</text>
</comment>
<organism evidence="5">
    <name type="scientific">Halalkalibacterium halodurans</name>
    <name type="common">Bacillus halodurans</name>
    <dbReference type="NCBI Taxonomy" id="86665"/>
    <lineage>
        <taxon>Bacteria</taxon>
        <taxon>Bacillati</taxon>
        <taxon>Bacillota</taxon>
        <taxon>Bacilli</taxon>
        <taxon>Bacillales</taxon>
        <taxon>Bacillaceae</taxon>
        <taxon>Halalkalibacterium (ex Joshi et al. 2022)</taxon>
    </lineage>
</organism>
<dbReference type="InterPro" id="IPR041698">
    <property type="entry name" value="Methyltransf_25"/>
</dbReference>
<keyword evidence="1 5" id="KW-0489">Methyltransferase</keyword>
<evidence type="ECO:0000313" key="5">
    <source>
        <dbReference type="EMBL" id="KOO39065.1"/>
    </source>
</evidence>
<dbReference type="SUPFAM" id="SSF53335">
    <property type="entry name" value="S-adenosyl-L-methionine-dependent methyltransferases"/>
    <property type="match status" value="1"/>
</dbReference>
<gene>
    <name evidence="5" type="ORF">AMD02_09525</name>
</gene>
<dbReference type="Pfam" id="PF13649">
    <property type="entry name" value="Methyltransf_25"/>
    <property type="match status" value="1"/>
</dbReference>
<keyword evidence="2 5" id="KW-0808">Transferase</keyword>